<name>A0ABV9Y3B1_9PSEU</name>
<evidence type="ECO:0000313" key="7">
    <source>
        <dbReference type="EMBL" id="MFC5056013.1"/>
    </source>
</evidence>
<dbReference type="InterPro" id="IPR009081">
    <property type="entry name" value="PP-bd_ACP"/>
</dbReference>
<keyword evidence="2" id="KW-0597">Phosphoprotein</keyword>
<dbReference type="Pfam" id="PF02801">
    <property type="entry name" value="Ketoacyl-synt_C"/>
    <property type="match status" value="1"/>
</dbReference>
<dbReference type="Proteomes" id="UP001595833">
    <property type="component" value="Unassembled WGS sequence"/>
</dbReference>
<dbReference type="PANTHER" id="PTHR43775">
    <property type="entry name" value="FATTY ACID SYNTHASE"/>
    <property type="match status" value="1"/>
</dbReference>
<dbReference type="InterPro" id="IPR057326">
    <property type="entry name" value="KR_dom"/>
</dbReference>
<dbReference type="RefSeq" id="WP_344039704.1">
    <property type="nucleotide sequence ID" value="NZ_BAAAKE010000018.1"/>
</dbReference>
<protein>
    <submittedName>
        <fullName evidence="7">SDR family NAD(P)-dependent oxidoreductase</fullName>
    </submittedName>
</protein>
<dbReference type="Pfam" id="PF00550">
    <property type="entry name" value="PP-binding"/>
    <property type="match status" value="1"/>
</dbReference>
<evidence type="ECO:0000256" key="3">
    <source>
        <dbReference type="ARBA" id="ARBA00022679"/>
    </source>
</evidence>
<accession>A0ABV9Y3B1</accession>
<dbReference type="InterPro" id="IPR050091">
    <property type="entry name" value="PKS_NRPS_Biosynth_Enz"/>
</dbReference>
<evidence type="ECO:0000256" key="4">
    <source>
        <dbReference type="SAM" id="MobiDB-lite"/>
    </source>
</evidence>
<dbReference type="InterPro" id="IPR036736">
    <property type="entry name" value="ACP-like_sf"/>
</dbReference>
<dbReference type="SMART" id="SM00823">
    <property type="entry name" value="PKS_PP"/>
    <property type="match status" value="1"/>
</dbReference>
<dbReference type="InterPro" id="IPR016039">
    <property type="entry name" value="Thiolase-like"/>
</dbReference>
<keyword evidence="3" id="KW-0808">Transferase</keyword>
<dbReference type="Gene3D" id="3.30.70.3290">
    <property type="match status" value="1"/>
</dbReference>
<dbReference type="Gene3D" id="1.10.1200.10">
    <property type="entry name" value="ACP-like"/>
    <property type="match status" value="1"/>
</dbReference>
<dbReference type="Pfam" id="PF00109">
    <property type="entry name" value="ketoacyl-synt"/>
    <property type="match status" value="1"/>
</dbReference>
<dbReference type="SMART" id="SM00825">
    <property type="entry name" value="PKS_KS"/>
    <property type="match status" value="1"/>
</dbReference>
<comment type="caution">
    <text evidence="7">The sequence shown here is derived from an EMBL/GenBank/DDBJ whole genome shotgun (WGS) entry which is preliminary data.</text>
</comment>
<dbReference type="InterPro" id="IPR013968">
    <property type="entry name" value="PKS_KR"/>
</dbReference>
<dbReference type="InterPro" id="IPR014030">
    <property type="entry name" value="Ketoacyl_synth_N"/>
</dbReference>
<evidence type="ECO:0000256" key="1">
    <source>
        <dbReference type="ARBA" id="ARBA00022450"/>
    </source>
</evidence>
<feature type="compositionally biased region" description="Gly residues" evidence="4">
    <location>
        <begin position="751"/>
        <end position="767"/>
    </location>
</feature>
<dbReference type="PROSITE" id="PS52004">
    <property type="entry name" value="KS3_2"/>
    <property type="match status" value="1"/>
</dbReference>
<dbReference type="PANTHER" id="PTHR43775:SF37">
    <property type="entry name" value="SI:DKEY-61P9.11"/>
    <property type="match status" value="1"/>
</dbReference>
<dbReference type="InterPro" id="IPR020841">
    <property type="entry name" value="PKS_Beta-ketoAc_synthase_dom"/>
</dbReference>
<dbReference type="CDD" id="cd08953">
    <property type="entry name" value="KR_2_SDR_x"/>
    <property type="match status" value="1"/>
</dbReference>
<dbReference type="Gene3D" id="3.40.47.10">
    <property type="match status" value="1"/>
</dbReference>
<dbReference type="Pfam" id="PF21394">
    <property type="entry name" value="Beta-ketacyl_N"/>
    <property type="match status" value="1"/>
</dbReference>
<dbReference type="InterPro" id="IPR020806">
    <property type="entry name" value="PKS_PP-bd"/>
</dbReference>
<proteinExistence type="predicted"/>
<dbReference type="Gene3D" id="3.40.50.720">
    <property type="entry name" value="NAD(P)-binding Rossmann-like Domain"/>
    <property type="match status" value="1"/>
</dbReference>
<dbReference type="PROSITE" id="PS50075">
    <property type="entry name" value="CARRIER"/>
    <property type="match status" value="1"/>
</dbReference>
<feature type="compositionally biased region" description="Basic and acidic residues" evidence="4">
    <location>
        <begin position="1309"/>
        <end position="1318"/>
    </location>
</feature>
<dbReference type="SUPFAM" id="SSF47336">
    <property type="entry name" value="ACP-like"/>
    <property type="match status" value="1"/>
</dbReference>
<dbReference type="Gene3D" id="1.10.1240.100">
    <property type="match status" value="1"/>
</dbReference>
<feature type="domain" description="Ketosynthase family 3 (KS3)" evidence="6">
    <location>
        <begin position="35"/>
        <end position="460"/>
    </location>
</feature>
<feature type="region of interest" description="Disordered" evidence="4">
    <location>
        <begin position="744"/>
        <end position="770"/>
    </location>
</feature>
<keyword evidence="8" id="KW-1185">Reference proteome</keyword>
<dbReference type="CDD" id="cd00833">
    <property type="entry name" value="PKS"/>
    <property type="match status" value="1"/>
</dbReference>
<keyword evidence="1" id="KW-0596">Phosphopantetheine</keyword>
<dbReference type="PROSITE" id="PS00012">
    <property type="entry name" value="PHOSPHOPANTETHEINE"/>
    <property type="match status" value="1"/>
</dbReference>
<dbReference type="EMBL" id="JBHSJB010000017">
    <property type="protein sequence ID" value="MFC5056013.1"/>
    <property type="molecule type" value="Genomic_DNA"/>
</dbReference>
<evidence type="ECO:0000256" key="2">
    <source>
        <dbReference type="ARBA" id="ARBA00022553"/>
    </source>
</evidence>
<organism evidence="7 8">
    <name type="scientific">Saccharothrix xinjiangensis</name>
    <dbReference type="NCBI Taxonomy" id="204798"/>
    <lineage>
        <taxon>Bacteria</taxon>
        <taxon>Bacillati</taxon>
        <taxon>Actinomycetota</taxon>
        <taxon>Actinomycetes</taxon>
        <taxon>Pseudonocardiales</taxon>
        <taxon>Pseudonocardiaceae</taxon>
        <taxon>Saccharothrix</taxon>
    </lineage>
</organism>
<feature type="compositionally biased region" description="Low complexity" evidence="4">
    <location>
        <begin position="1323"/>
        <end position="1333"/>
    </location>
</feature>
<evidence type="ECO:0000259" key="5">
    <source>
        <dbReference type="PROSITE" id="PS50075"/>
    </source>
</evidence>
<feature type="domain" description="Carrier" evidence="5">
    <location>
        <begin position="1331"/>
        <end position="1406"/>
    </location>
</feature>
<feature type="region of interest" description="Disordered" evidence="4">
    <location>
        <begin position="1"/>
        <end position="29"/>
    </location>
</feature>
<dbReference type="SMART" id="SM00822">
    <property type="entry name" value="PKS_KR"/>
    <property type="match status" value="1"/>
</dbReference>
<dbReference type="SUPFAM" id="SSF51735">
    <property type="entry name" value="NAD(P)-binding Rossmann-fold domains"/>
    <property type="match status" value="2"/>
</dbReference>
<feature type="region of interest" description="Disordered" evidence="4">
    <location>
        <begin position="1309"/>
        <end position="1333"/>
    </location>
</feature>
<dbReference type="SUPFAM" id="SSF53901">
    <property type="entry name" value="Thiolase-like"/>
    <property type="match status" value="1"/>
</dbReference>
<dbReference type="Pfam" id="PF08659">
    <property type="entry name" value="KR"/>
    <property type="match status" value="1"/>
</dbReference>
<gene>
    <name evidence="7" type="ORF">ACFPFM_19930</name>
</gene>
<sequence>MTEQDPAGQDAAQDAVQDAGRDAGQDVGRDLVDQGPAIAVIGMAGRFPGAPDVARLWRNVLDGVESIRRLTDDELDAAGVDPVLRADPRYVRVAAPVDDVEEFDASFFGYSPREAELTDPQHRLFLECCWQALEDAGHHPAAVPGVVGVFAGCGFPSYLQHNLSTRPDLLATVDKMQLGVGNDRDSLSSMVSYKLDLTGPSAAVQTFCSTSLVCVHLACQSLLTHECDTALAGGVSVEVPQTGGYLYQEGGILSPDGQCRALGADARGSVIGSGVGVVVLKRLADALADGDRVDAVILGSAVTNDGLSRAGYTAPGVDGQAAVIADALANAGVDPGAVGYVECHGTGTLLGDSVELAAMARVFAGVPAGSCAIGSLKPNTGHLDRAAGVAGLIKAVHAVRTGLLPPSLHVRRPNPALDGRDGPFRVNGRARRWPDRRGPRRAGVSSFGLGGTNAHVVLQEPPAIRPGTAEPWPQALVLSAKNPAALDAAVADLRAHLDRSPDLPLADVAFTLQSSRGEFNHRFAVVCRDLRDAVRALGDGRGLVAEQRRRDRPVHLVLPDPTGWPRGTARDVVVHPEVRAAVDECSALLDGSGGVAGRGPAGIEERFGPAVADAVAQYAVARALLGWGVDVAEVSGEGAGGALAASLLGELPLLDALAAVVAGTSVPCRGTRRGEDAVTVVLGPVGEERPDVVAGFPDVTGLVARLWLAGARLDWAATHLAGRRRVSLPTYPFQRERYWIDAVPRDRKPGSAGGDLAGGGSAGGGLTGAAPAGPAGPARFDDLADWFSVPVWTRLPLPVDDLAGRVGDRGPWLVFADRDGPGAALVDALRDAGATVTAVRTGTDFHHDPDGDFFLRPGNRDDHDRLRSALTAPPRTVVHAWSTDVPAGMPTPEAFEAAQDLGFHDLLALLAAALRSGHTLPADVVVLTTGAVRVTGGDLRVPASAGLGGCCRVLGQENPGTVFRHLDVAGSGGTGSGVAGPAVVGSGVAGSGVTDPGVIGSDPRVLAHRVLAEICAGTATSVAFRGGDRWEQSFRPVRVPAGGAVPLRDRGAYLITGGLGDVGFTLAEHLARTRHARLALLGRTPLPPRADWAAWLDRHPADDRVSVALRRVRGLEAAGGEVLTLTADVADADSVRAAVARVRERFGALHGVVHGAGASDVAAFGLGHAVDRAQCDAHFRPKVGGFLALHRALAAEPLDFRLTLGSLSAVLGGIGFAAYAAANAALDGFALTANDDGAGPWLAVDWEGWRVGDEKHPLPGATVADFRMSPEEGVALFERALTLTGLAGQVVTSSGPLGARLRAWVDHEASDARPDASPRHARPALATPHAAPTTDEQVRLVEIWADLLGIDGIGVDDDFFELGGHSLLAVRVLARVRAELSTSLSLEDMLRTPTVRAVAAHLAAPAAAGGAAEGTAGGTGTCSSSAAPPAASSAALSAVPSTATPVASAAVPVAGA</sequence>
<evidence type="ECO:0000313" key="8">
    <source>
        <dbReference type="Proteomes" id="UP001595833"/>
    </source>
</evidence>
<dbReference type="Pfam" id="PF22621">
    <property type="entry name" value="CurL-like_PKS_C"/>
    <property type="match status" value="1"/>
</dbReference>
<dbReference type="InterPro" id="IPR036291">
    <property type="entry name" value="NAD(P)-bd_dom_sf"/>
</dbReference>
<feature type="region of interest" description="Disordered" evidence="4">
    <location>
        <begin position="410"/>
        <end position="442"/>
    </location>
</feature>
<reference evidence="8" key="1">
    <citation type="journal article" date="2019" name="Int. J. Syst. Evol. Microbiol.">
        <title>The Global Catalogue of Microorganisms (GCM) 10K type strain sequencing project: providing services to taxonomists for standard genome sequencing and annotation.</title>
        <authorList>
            <consortium name="The Broad Institute Genomics Platform"/>
            <consortium name="The Broad Institute Genome Sequencing Center for Infectious Disease"/>
            <person name="Wu L."/>
            <person name="Ma J."/>
        </authorList>
    </citation>
    <scope>NUCLEOTIDE SEQUENCE [LARGE SCALE GENOMIC DNA]</scope>
    <source>
        <strain evidence="8">KCTC 12848</strain>
    </source>
</reference>
<evidence type="ECO:0000259" key="6">
    <source>
        <dbReference type="PROSITE" id="PS52004"/>
    </source>
</evidence>
<feature type="compositionally biased region" description="Basic and acidic residues" evidence="4">
    <location>
        <begin position="19"/>
        <end position="29"/>
    </location>
</feature>
<feature type="compositionally biased region" description="Low complexity" evidence="4">
    <location>
        <begin position="1"/>
        <end position="18"/>
    </location>
</feature>
<dbReference type="InterPro" id="IPR014031">
    <property type="entry name" value="Ketoacyl_synth_C"/>
</dbReference>
<dbReference type="InterPro" id="IPR006162">
    <property type="entry name" value="Ppantetheine_attach_site"/>
</dbReference>
<dbReference type="InterPro" id="IPR049490">
    <property type="entry name" value="C883_1060-like_KR_N"/>
</dbReference>